<dbReference type="EMBL" id="LASV01000010">
    <property type="protein sequence ID" value="KKA25822.1"/>
    <property type="molecule type" value="Genomic_DNA"/>
</dbReference>
<organism evidence="2 3">
    <name type="scientific">Rasamsonia emersonii (strain ATCC 16479 / CBS 393.64 / IMI 116815)</name>
    <dbReference type="NCBI Taxonomy" id="1408163"/>
    <lineage>
        <taxon>Eukaryota</taxon>
        <taxon>Fungi</taxon>
        <taxon>Dikarya</taxon>
        <taxon>Ascomycota</taxon>
        <taxon>Pezizomycotina</taxon>
        <taxon>Eurotiomycetes</taxon>
        <taxon>Eurotiomycetidae</taxon>
        <taxon>Eurotiales</taxon>
        <taxon>Trichocomaceae</taxon>
        <taxon>Rasamsonia</taxon>
    </lineage>
</organism>
<proteinExistence type="predicted"/>
<name>A0A0F4Z5N2_RASE3</name>
<protein>
    <submittedName>
        <fullName evidence="2">Uncharacterized protein</fullName>
    </submittedName>
</protein>
<dbReference type="GeneID" id="25312196"/>
<comment type="caution">
    <text evidence="2">The sequence shown here is derived from an EMBL/GenBank/DDBJ whole genome shotgun (WGS) entry which is preliminary data.</text>
</comment>
<feature type="compositionally biased region" description="Low complexity" evidence="1">
    <location>
        <begin position="17"/>
        <end position="26"/>
    </location>
</feature>
<dbReference type="RefSeq" id="XP_013332434.1">
    <property type="nucleotide sequence ID" value="XM_013476980.1"/>
</dbReference>
<sequence length="94" mass="9467">ANNGFDSAGWDCDEPAPSSRSPRGGSLCSNDCSSVSAACPRDVGGDATRGRLARGSGVELCVDAGGTSEPALDAVSVVIVDGGQMNLVRVRGIW</sequence>
<feature type="region of interest" description="Disordered" evidence="1">
    <location>
        <begin position="1"/>
        <end position="26"/>
    </location>
</feature>
<reference evidence="2 3" key="1">
    <citation type="submission" date="2015-04" db="EMBL/GenBank/DDBJ databases">
        <authorList>
            <person name="Heijne W.H."/>
            <person name="Fedorova N.D."/>
            <person name="Nierman W.C."/>
            <person name="Vollebregt A.W."/>
            <person name="Zhao Z."/>
            <person name="Wu L."/>
            <person name="Kumar M."/>
            <person name="Stam H."/>
            <person name="van den Berg M.A."/>
            <person name="Pel H.J."/>
        </authorList>
    </citation>
    <scope>NUCLEOTIDE SEQUENCE [LARGE SCALE GENOMIC DNA]</scope>
    <source>
        <strain evidence="2 3">CBS 393.64</strain>
    </source>
</reference>
<keyword evidence="3" id="KW-1185">Reference proteome</keyword>
<dbReference type="AlphaFoldDB" id="A0A0F4Z5N2"/>
<feature type="non-terminal residue" evidence="2">
    <location>
        <position position="1"/>
    </location>
</feature>
<gene>
    <name evidence="2" type="ORF">T310_0133</name>
</gene>
<evidence type="ECO:0000313" key="2">
    <source>
        <dbReference type="EMBL" id="KKA25822.1"/>
    </source>
</evidence>
<dbReference type="Proteomes" id="UP000053958">
    <property type="component" value="Unassembled WGS sequence"/>
</dbReference>
<accession>A0A0F4Z5N2</accession>
<evidence type="ECO:0000256" key="1">
    <source>
        <dbReference type="SAM" id="MobiDB-lite"/>
    </source>
</evidence>
<evidence type="ECO:0000313" key="3">
    <source>
        <dbReference type="Proteomes" id="UP000053958"/>
    </source>
</evidence>